<comment type="similarity">
    <text evidence="1">Belongs to the glycosyltransferase 2 family.</text>
</comment>
<gene>
    <name evidence="5" type="ORF">EZS27_020045</name>
</gene>
<sequence>MNKVSVVILNWNGGEMLFRFLPSVLHWSTMPGVEICVADNGSTDQSVQILQEHFPSVRLILLGENFGYAGGYNRALKQIDSEYVVLLNSDVEVTEDWLEP</sequence>
<dbReference type="AlphaFoldDB" id="A0A5J4RDR9"/>
<reference evidence="5" key="1">
    <citation type="submission" date="2019-03" db="EMBL/GenBank/DDBJ databases">
        <title>Single cell metagenomics reveals metabolic interactions within the superorganism composed of flagellate Streblomastix strix and complex community of Bacteroidetes bacteria on its surface.</title>
        <authorList>
            <person name="Treitli S.C."/>
            <person name="Kolisko M."/>
            <person name="Husnik F."/>
            <person name="Keeling P."/>
            <person name="Hampl V."/>
        </authorList>
    </citation>
    <scope>NUCLEOTIDE SEQUENCE</scope>
    <source>
        <strain evidence="5">STM</strain>
    </source>
</reference>
<dbReference type="GO" id="GO:0102096">
    <property type="term" value="F:decaprenyl-N-acetyl-alpha-D-glucosaminyl-pyrophosphate:dTDP-alpha-L-rhamnose rhamnosyltransferase activity"/>
    <property type="evidence" value="ECO:0007669"/>
    <property type="project" value="UniProtKB-EC"/>
</dbReference>
<feature type="domain" description="Glycosyltransferase 2-like" evidence="4">
    <location>
        <begin position="5"/>
        <end position="100"/>
    </location>
</feature>
<accession>A0A5J4RDR9</accession>
<evidence type="ECO:0000259" key="4">
    <source>
        <dbReference type="Pfam" id="PF00535"/>
    </source>
</evidence>
<dbReference type="EC" id="2.4.1.289" evidence="5"/>
<keyword evidence="2 5" id="KW-0328">Glycosyltransferase</keyword>
<protein>
    <submittedName>
        <fullName evidence="5">N-acetylglucosaminyl-diphospho-decaprenol L-rhamnosyltransferase</fullName>
        <ecNumber evidence="5">2.4.1.289</ecNumber>
    </submittedName>
</protein>
<dbReference type="PANTHER" id="PTHR43179:SF12">
    <property type="entry name" value="GALACTOFURANOSYLTRANSFERASE GLFT2"/>
    <property type="match status" value="1"/>
</dbReference>
<dbReference type="InterPro" id="IPR029044">
    <property type="entry name" value="Nucleotide-diphossugar_trans"/>
</dbReference>
<keyword evidence="3 5" id="KW-0808">Transferase</keyword>
<feature type="non-terminal residue" evidence="5">
    <location>
        <position position="100"/>
    </location>
</feature>
<dbReference type="SUPFAM" id="SSF53448">
    <property type="entry name" value="Nucleotide-diphospho-sugar transferases"/>
    <property type="match status" value="1"/>
</dbReference>
<evidence type="ECO:0000256" key="1">
    <source>
        <dbReference type="ARBA" id="ARBA00006739"/>
    </source>
</evidence>
<name>A0A5J4RDR9_9ZZZZ</name>
<dbReference type="EMBL" id="SNRY01001384">
    <property type="protein sequence ID" value="KAA6331340.1"/>
    <property type="molecule type" value="Genomic_DNA"/>
</dbReference>
<organism evidence="5">
    <name type="scientific">termite gut metagenome</name>
    <dbReference type="NCBI Taxonomy" id="433724"/>
    <lineage>
        <taxon>unclassified sequences</taxon>
        <taxon>metagenomes</taxon>
        <taxon>organismal metagenomes</taxon>
    </lineage>
</organism>
<evidence type="ECO:0000313" key="5">
    <source>
        <dbReference type="EMBL" id="KAA6331340.1"/>
    </source>
</evidence>
<evidence type="ECO:0000256" key="3">
    <source>
        <dbReference type="ARBA" id="ARBA00022679"/>
    </source>
</evidence>
<dbReference type="InterPro" id="IPR001173">
    <property type="entry name" value="Glyco_trans_2-like"/>
</dbReference>
<dbReference type="Gene3D" id="3.90.550.10">
    <property type="entry name" value="Spore Coat Polysaccharide Biosynthesis Protein SpsA, Chain A"/>
    <property type="match status" value="1"/>
</dbReference>
<proteinExistence type="inferred from homology"/>
<dbReference type="Pfam" id="PF00535">
    <property type="entry name" value="Glycos_transf_2"/>
    <property type="match status" value="1"/>
</dbReference>
<evidence type="ECO:0000256" key="2">
    <source>
        <dbReference type="ARBA" id="ARBA00022676"/>
    </source>
</evidence>
<dbReference type="PANTHER" id="PTHR43179">
    <property type="entry name" value="RHAMNOSYLTRANSFERASE WBBL"/>
    <property type="match status" value="1"/>
</dbReference>
<comment type="caution">
    <text evidence="5">The sequence shown here is derived from an EMBL/GenBank/DDBJ whole genome shotgun (WGS) entry which is preliminary data.</text>
</comment>